<dbReference type="SUPFAM" id="SSF51735">
    <property type="entry name" value="NAD(P)-binding Rossmann-fold domains"/>
    <property type="match status" value="1"/>
</dbReference>
<feature type="region of interest" description="Disordered" evidence="2">
    <location>
        <begin position="572"/>
        <end position="594"/>
    </location>
</feature>
<name>A0AA36MRP8_9DINO</name>
<dbReference type="Proteomes" id="UP001178507">
    <property type="component" value="Unassembled WGS sequence"/>
</dbReference>
<comment type="caution">
    <text evidence="4">The sequence shown here is derived from an EMBL/GenBank/DDBJ whole genome shotgun (WGS) entry which is preliminary data.</text>
</comment>
<dbReference type="InterPro" id="IPR029063">
    <property type="entry name" value="SAM-dependent_MTases_sf"/>
</dbReference>
<keyword evidence="5" id="KW-1185">Reference proteome</keyword>
<evidence type="ECO:0000313" key="4">
    <source>
        <dbReference type="EMBL" id="CAJ1381527.1"/>
    </source>
</evidence>
<dbReference type="PANTHER" id="PTHR45681:SF6">
    <property type="entry name" value="POLYKETIDE SYNTHASE 37"/>
    <property type="match status" value="1"/>
</dbReference>
<dbReference type="Gene3D" id="3.40.50.150">
    <property type="entry name" value="Vaccinia Virus protein VP39"/>
    <property type="match status" value="1"/>
</dbReference>
<gene>
    <name evidence="4" type="ORF">EVOR1521_LOCUS9188</name>
</gene>
<feature type="domain" description="Ketoreductase" evidence="3">
    <location>
        <begin position="248"/>
        <end position="429"/>
    </location>
</feature>
<dbReference type="Pfam" id="PF08242">
    <property type="entry name" value="Methyltransf_12"/>
    <property type="match status" value="1"/>
</dbReference>
<dbReference type="InterPro" id="IPR013968">
    <property type="entry name" value="PKS_KR"/>
</dbReference>
<dbReference type="GO" id="GO:0016740">
    <property type="term" value="F:transferase activity"/>
    <property type="evidence" value="ECO:0007669"/>
    <property type="project" value="UniProtKB-KW"/>
</dbReference>
<dbReference type="InterPro" id="IPR057326">
    <property type="entry name" value="KR_dom"/>
</dbReference>
<dbReference type="SUPFAM" id="SSF53335">
    <property type="entry name" value="S-adenosyl-L-methionine-dependent methyltransferases"/>
    <property type="match status" value="1"/>
</dbReference>
<dbReference type="AlphaFoldDB" id="A0AA36MRP8"/>
<organism evidence="4 5">
    <name type="scientific">Effrenium voratum</name>
    <dbReference type="NCBI Taxonomy" id="2562239"/>
    <lineage>
        <taxon>Eukaryota</taxon>
        <taxon>Sar</taxon>
        <taxon>Alveolata</taxon>
        <taxon>Dinophyceae</taxon>
        <taxon>Suessiales</taxon>
        <taxon>Symbiodiniaceae</taxon>
        <taxon>Effrenium</taxon>
    </lineage>
</organism>
<evidence type="ECO:0000259" key="3">
    <source>
        <dbReference type="SMART" id="SM00822"/>
    </source>
</evidence>
<dbReference type="PANTHER" id="PTHR45681">
    <property type="entry name" value="POLYKETIDE SYNTHASE 44-RELATED"/>
    <property type="match status" value="1"/>
</dbReference>
<evidence type="ECO:0000256" key="2">
    <source>
        <dbReference type="SAM" id="MobiDB-lite"/>
    </source>
</evidence>
<keyword evidence="1" id="KW-0808">Transferase</keyword>
<accession>A0AA36MRP8</accession>
<feature type="compositionally biased region" description="Basic and acidic residues" evidence="2">
    <location>
        <begin position="572"/>
        <end position="583"/>
    </location>
</feature>
<dbReference type="InterPro" id="IPR013217">
    <property type="entry name" value="Methyltransf_12"/>
</dbReference>
<reference evidence="4" key="1">
    <citation type="submission" date="2023-08" db="EMBL/GenBank/DDBJ databases">
        <authorList>
            <person name="Chen Y."/>
            <person name="Shah S."/>
            <person name="Dougan E. K."/>
            <person name="Thang M."/>
            <person name="Chan C."/>
        </authorList>
    </citation>
    <scope>NUCLEOTIDE SEQUENCE</scope>
</reference>
<evidence type="ECO:0000256" key="1">
    <source>
        <dbReference type="ARBA" id="ARBA00022679"/>
    </source>
</evidence>
<dbReference type="Pfam" id="PF08659">
    <property type="entry name" value="KR"/>
    <property type="match status" value="1"/>
</dbReference>
<protein>
    <recommendedName>
        <fullName evidence="3">Ketoreductase domain-containing protein</fullName>
    </recommendedName>
</protein>
<sequence>MADGGLSFGAATEGYEEDPQAKLCNEVCVEVFRVLQKTKNPMISAEKGQYVFEIGAGTGGTSSFVLPTLDANNTRYVFTDLSQAFLTNARNRFSRFPFIEYAIFNGDKHPGDQGFNSHEMTAILATNVIHATMHLASTMATIHVLLQPGGHIVFNEVQNPGTLPEDLTYGLTDGWWMLTDCERRVTYPLLRVAEWCTLFTQCGFKNVWHTPDEGEIFSQQAILVAQCGSLAKPTYLGVDPMPRADPNASYLITGAVGGLGLIAAIILMERGARHLFFVSRRDKVPEEALHFYERIAKSNAVIRREKCNAADPQQVAKLFEETPEWPACAGVVHAAGVLSDGTITKQNRRKYEEVFGPKVHGAYYLHRSRGCGLQKLQVNFVMSSGAGFCGSPGQSNHSCGNMGLEGLVDFERKLGLAGCSIAWGAVAQVGYAARHHLADHAGAVRFEHAWACIEGILSRPFMNVLINPSAWESGRGATAMRQLIFSGLQGRFKKTGFRKTKAEVAVESQEVEERTSNKENLAVQGASNEVAIMAMPEVIDNLKQIQQTWAAGKNLSGFSMAKTVGKLRLEKSAGSLPRRDKEPPIAVLGQSEVY</sequence>
<dbReference type="Gene3D" id="3.40.50.720">
    <property type="entry name" value="NAD(P)-binding Rossmann-like Domain"/>
    <property type="match status" value="1"/>
</dbReference>
<dbReference type="InterPro" id="IPR050444">
    <property type="entry name" value="Polyketide_Synthase"/>
</dbReference>
<evidence type="ECO:0000313" key="5">
    <source>
        <dbReference type="Proteomes" id="UP001178507"/>
    </source>
</evidence>
<proteinExistence type="predicted"/>
<dbReference type="EMBL" id="CAUJNA010000817">
    <property type="protein sequence ID" value="CAJ1381527.1"/>
    <property type="molecule type" value="Genomic_DNA"/>
</dbReference>
<dbReference type="InterPro" id="IPR036291">
    <property type="entry name" value="NAD(P)-bd_dom_sf"/>
</dbReference>
<dbReference type="SMART" id="SM00822">
    <property type="entry name" value="PKS_KR"/>
    <property type="match status" value="1"/>
</dbReference>